<name>A0ABV2R5K1_9HYPH</name>
<dbReference type="InterPro" id="IPR054382">
    <property type="entry name" value="wHTH_alphaproteobact"/>
</dbReference>
<feature type="domain" description="Winged helix" evidence="1">
    <location>
        <begin position="20"/>
        <end position="93"/>
    </location>
</feature>
<dbReference type="Proteomes" id="UP001549321">
    <property type="component" value="Unassembled WGS sequence"/>
</dbReference>
<keyword evidence="3" id="KW-1185">Reference proteome</keyword>
<accession>A0ABV2R5K1</accession>
<evidence type="ECO:0000313" key="3">
    <source>
        <dbReference type="Proteomes" id="UP001549321"/>
    </source>
</evidence>
<gene>
    <name evidence="2" type="ORF">ABIE08_004522</name>
</gene>
<sequence length="97" mass="10618">MTNVTKLEIRVGGHDGRILILKGRVAWMVDRLIKAGPRGTTSIESPAPRVSHYVFKARQAGLDIVTVDEPHSGAFSGHHGRYFLRSKVEVLSVEVAA</sequence>
<proteinExistence type="predicted"/>
<evidence type="ECO:0000259" key="1">
    <source>
        <dbReference type="Pfam" id="PF22324"/>
    </source>
</evidence>
<dbReference type="EMBL" id="JBEPSM010000005">
    <property type="protein sequence ID" value="MET4636559.1"/>
    <property type="molecule type" value="Genomic_DNA"/>
</dbReference>
<dbReference type="Pfam" id="PF22324">
    <property type="entry name" value="HTH_91"/>
    <property type="match status" value="1"/>
</dbReference>
<comment type="caution">
    <text evidence="2">The sequence shown here is derived from an EMBL/GenBank/DDBJ whole genome shotgun (WGS) entry which is preliminary data.</text>
</comment>
<evidence type="ECO:0000313" key="2">
    <source>
        <dbReference type="EMBL" id="MET4636559.1"/>
    </source>
</evidence>
<reference evidence="2 3" key="1">
    <citation type="submission" date="2024-06" db="EMBL/GenBank/DDBJ databases">
        <title>Sorghum-associated microbial communities from plants grown in Nebraska, USA.</title>
        <authorList>
            <person name="Schachtman D."/>
        </authorList>
    </citation>
    <scope>NUCLEOTIDE SEQUENCE [LARGE SCALE GENOMIC DNA]</scope>
    <source>
        <strain evidence="2 3">3207</strain>
    </source>
</reference>
<protein>
    <recommendedName>
        <fullName evidence="1">Winged helix domain-containing protein</fullName>
    </recommendedName>
</protein>
<organism evidence="2 3">
    <name type="scientific">Kaistia defluvii</name>
    <dbReference type="NCBI Taxonomy" id="410841"/>
    <lineage>
        <taxon>Bacteria</taxon>
        <taxon>Pseudomonadati</taxon>
        <taxon>Pseudomonadota</taxon>
        <taxon>Alphaproteobacteria</taxon>
        <taxon>Hyphomicrobiales</taxon>
        <taxon>Kaistiaceae</taxon>
        <taxon>Kaistia</taxon>
    </lineage>
</organism>
<dbReference type="RefSeq" id="WP_354554247.1">
    <property type="nucleotide sequence ID" value="NZ_JBEPSM010000005.1"/>
</dbReference>